<evidence type="ECO:0000313" key="5">
    <source>
        <dbReference type="Proteomes" id="UP001161409"/>
    </source>
</evidence>
<dbReference type="InterPro" id="IPR050498">
    <property type="entry name" value="Ycf3"/>
</dbReference>
<dbReference type="Gene3D" id="1.25.40.10">
    <property type="entry name" value="Tetratricopeptide repeat domain"/>
    <property type="match status" value="1"/>
</dbReference>
<sequence length="185" mass="20973">MRNSKILWVVLCLILWGVGVANARQDDNRLDPLFEKLTNATSVSEGKDIERAIWEIWLVSGNDAVDSLMTQGIMYLSLGQLPQALFFFTAITEMDPGFAEAWNKRAMVLFIMGDLNGSLKDVGRTLELEPRHFGAMAGLGQIMESKRAYKKALAAFEQAIRVNPHMTEVQKRVRRLRLEYGDRKI</sequence>
<feature type="repeat" description="TPR" evidence="3">
    <location>
        <begin position="99"/>
        <end position="132"/>
    </location>
</feature>
<dbReference type="Proteomes" id="UP001161409">
    <property type="component" value="Unassembled WGS sequence"/>
</dbReference>
<dbReference type="InterPro" id="IPR011990">
    <property type="entry name" value="TPR-like_helical_dom_sf"/>
</dbReference>
<keyword evidence="5" id="KW-1185">Reference proteome</keyword>
<dbReference type="SMART" id="SM00028">
    <property type="entry name" value="TPR"/>
    <property type="match status" value="3"/>
</dbReference>
<name>A0ABQ5U5I9_9PROT</name>
<organism evidence="4 5">
    <name type="scientific">Sneathiella chinensis</name>
    <dbReference type="NCBI Taxonomy" id="349750"/>
    <lineage>
        <taxon>Bacteria</taxon>
        <taxon>Pseudomonadati</taxon>
        <taxon>Pseudomonadota</taxon>
        <taxon>Alphaproteobacteria</taxon>
        <taxon>Sneathiellales</taxon>
        <taxon>Sneathiellaceae</taxon>
        <taxon>Sneathiella</taxon>
    </lineage>
</organism>
<reference evidence="4" key="1">
    <citation type="journal article" date="2014" name="Int. J. Syst. Evol. Microbiol.">
        <title>Complete genome of a new Firmicutes species belonging to the dominant human colonic microbiota ('Ruminococcus bicirculans') reveals two chromosomes and a selective capacity to utilize plant glucans.</title>
        <authorList>
            <consortium name="NISC Comparative Sequencing Program"/>
            <person name="Wegmann U."/>
            <person name="Louis P."/>
            <person name="Goesmann A."/>
            <person name="Henrissat B."/>
            <person name="Duncan S.H."/>
            <person name="Flint H.J."/>
        </authorList>
    </citation>
    <scope>NUCLEOTIDE SEQUENCE</scope>
    <source>
        <strain evidence="4">NBRC 103408</strain>
    </source>
</reference>
<dbReference type="PANTHER" id="PTHR44858">
    <property type="entry name" value="TETRATRICOPEPTIDE REPEAT PROTEIN 6"/>
    <property type="match status" value="1"/>
</dbReference>
<evidence type="ECO:0000256" key="3">
    <source>
        <dbReference type="PROSITE-ProRule" id="PRU00339"/>
    </source>
</evidence>
<proteinExistence type="predicted"/>
<evidence type="ECO:0000256" key="2">
    <source>
        <dbReference type="ARBA" id="ARBA00022803"/>
    </source>
</evidence>
<dbReference type="InterPro" id="IPR019734">
    <property type="entry name" value="TPR_rpt"/>
</dbReference>
<reference evidence="4" key="2">
    <citation type="submission" date="2023-01" db="EMBL/GenBank/DDBJ databases">
        <title>Draft genome sequence of Sneathiella chinensis strain NBRC 103408.</title>
        <authorList>
            <person name="Sun Q."/>
            <person name="Mori K."/>
        </authorList>
    </citation>
    <scope>NUCLEOTIDE SEQUENCE</scope>
    <source>
        <strain evidence="4">NBRC 103408</strain>
    </source>
</reference>
<evidence type="ECO:0008006" key="6">
    <source>
        <dbReference type="Google" id="ProtNLM"/>
    </source>
</evidence>
<feature type="repeat" description="TPR" evidence="3">
    <location>
        <begin position="133"/>
        <end position="166"/>
    </location>
</feature>
<evidence type="ECO:0000313" key="4">
    <source>
        <dbReference type="EMBL" id="GLQ06498.1"/>
    </source>
</evidence>
<dbReference type="PANTHER" id="PTHR44858:SF1">
    <property type="entry name" value="UDP-N-ACETYLGLUCOSAMINE--PEPTIDE N-ACETYLGLUCOSAMINYLTRANSFERASE SPINDLY-RELATED"/>
    <property type="match status" value="1"/>
</dbReference>
<keyword evidence="1" id="KW-0677">Repeat</keyword>
<protein>
    <recommendedName>
        <fullName evidence="6">Tetratricopeptide repeat protein</fullName>
    </recommendedName>
</protein>
<comment type="caution">
    <text evidence="4">The sequence shown here is derived from an EMBL/GenBank/DDBJ whole genome shotgun (WGS) entry which is preliminary data.</text>
</comment>
<dbReference type="Pfam" id="PF13181">
    <property type="entry name" value="TPR_8"/>
    <property type="match status" value="1"/>
</dbReference>
<dbReference type="PROSITE" id="PS50005">
    <property type="entry name" value="TPR"/>
    <property type="match status" value="3"/>
</dbReference>
<accession>A0ABQ5U5I9</accession>
<dbReference type="SUPFAM" id="SSF48452">
    <property type="entry name" value="TPR-like"/>
    <property type="match status" value="1"/>
</dbReference>
<keyword evidence="2 3" id="KW-0802">TPR repeat</keyword>
<evidence type="ECO:0000256" key="1">
    <source>
        <dbReference type="ARBA" id="ARBA00022737"/>
    </source>
</evidence>
<gene>
    <name evidence="4" type="ORF">GCM10007924_17190</name>
</gene>
<feature type="repeat" description="TPR" evidence="3">
    <location>
        <begin position="65"/>
        <end position="98"/>
    </location>
</feature>
<dbReference type="EMBL" id="BSNF01000006">
    <property type="protein sequence ID" value="GLQ06498.1"/>
    <property type="molecule type" value="Genomic_DNA"/>
</dbReference>